<keyword evidence="3" id="KW-1185">Reference proteome</keyword>
<name>H3GX55_PHYRM</name>
<dbReference type="HOGENOM" id="CLU_044154_0_0_1"/>
<dbReference type="eggNOG" id="ENOG502SK4R">
    <property type="taxonomic scope" value="Eukaryota"/>
</dbReference>
<dbReference type="InParanoid" id="H3GX55"/>
<dbReference type="PANTHER" id="PTHR35796">
    <property type="entry name" value="HYPOTHETICAL CYTOSOLIC PROTEIN"/>
    <property type="match status" value="1"/>
</dbReference>
<dbReference type="EMBL" id="DS566065">
    <property type="status" value="NOT_ANNOTATED_CDS"/>
    <property type="molecule type" value="Genomic_DNA"/>
</dbReference>
<evidence type="ECO:0000313" key="2">
    <source>
        <dbReference type="EnsemblProtists" id="Phyra82150"/>
    </source>
</evidence>
<dbReference type="STRING" id="164328.H3GX55"/>
<dbReference type="EnsemblProtists" id="Phyra82150">
    <property type="protein sequence ID" value="Phyra82150"/>
    <property type="gene ID" value="Phyra82150"/>
</dbReference>
<dbReference type="Proteomes" id="UP000005238">
    <property type="component" value="Unassembled WGS sequence"/>
</dbReference>
<dbReference type="AlphaFoldDB" id="H3GX55"/>
<reference evidence="2" key="2">
    <citation type="submission" date="2015-06" db="UniProtKB">
        <authorList>
            <consortium name="EnsemblProtists"/>
        </authorList>
    </citation>
    <scope>IDENTIFICATION</scope>
    <source>
        <strain evidence="2">Pr102</strain>
    </source>
</reference>
<dbReference type="OrthoDB" id="99992at2759"/>
<dbReference type="VEuPathDB" id="FungiDB:KRP22_8859"/>
<evidence type="ECO:0000256" key="1">
    <source>
        <dbReference type="SAM" id="MobiDB-lite"/>
    </source>
</evidence>
<proteinExistence type="predicted"/>
<dbReference type="RefSeq" id="XP_067736803.1">
    <property type="nucleotide sequence ID" value="XM_067886045.1"/>
</dbReference>
<reference evidence="3" key="1">
    <citation type="journal article" date="2006" name="Science">
        <title>Phytophthora genome sequences uncover evolutionary origins and mechanisms of pathogenesis.</title>
        <authorList>
            <person name="Tyler B.M."/>
            <person name="Tripathy S."/>
            <person name="Zhang X."/>
            <person name="Dehal P."/>
            <person name="Jiang R.H."/>
            <person name="Aerts A."/>
            <person name="Arredondo F.D."/>
            <person name="Baxter L."/>
            <person name="Bensasson D."/>
            <person name="Beynon J.L."/>
            <person name="Chapman J."/>
            <person name="Damasceno C.M."/>
            <person name="Dorrance A.E."/>
            <person name="Dou D."/>
            <person name="Dickerman A.W."/>
            <person name="Dubchak I.L."/>
            <person name="Garbelotto M."/>
            <person name="Gijzen M."/>
            <person name="Gordon S.G."/>
            <person name="Govers F."/>
            <person name="Grunwald N.J."/>
            <person name="Huang W."/>
            <person name="Ivors K.L."/>
            <person name="Jones R.W."/>
            <person name="Kamoun S."/>
            <person name="Krampis K."/>
            <person name="Lamour K.H."/>
            <person name="Lee M.K."/>
            <person name="McDonald W.H."/>
            <person name="Medina M."/>
            <person name="Meijer H.J."/>
            <person name="Nordberg E.K."/>
            <person name="Maclean D.J."/>
            <person name="Ospina-Giraldo M.D."/>
            <person name="Morris P.F."/>
            <person name="Phuntumart V."/>
            <person name="Putnam N.H."/>
            <person name="Rash S."/>
            <person name="Rose J.K."/>
            <person name="Sakihama Y."/>
            <person name="Salamov A.A."/>
            <person name="Savidor A."/>
            <person name="Scheuring C.F."/>
            <person name="Smith B.M."/>
            <person name="Sobral B.W."/>
            <person name="Terry A."/>
            <person name="Torto-Alalibo T.A."/>
            <person name="Win J."/>
            <person name="Xu Z."/>
            <person name="Zhang H."/>
            <person name="Grigoriev I.V."/>
            <person name="Rokhsar D.S."/>
            <person name="Boore J.L."/>
        </authorList>
    </citation>
    <scope>NUCLEOTIDE SEQUENCE [LARGE SCALE GENOMIC DNA]</scope>
    <source>
        <strain evidence="3">Pr102</strain>
    </source>
</reference>
<evidence type="ECO:0008006" key="4">
    <source>
        <dbReference type="Google" id="ProtNLM"/>
    </source>
</evidence>
<dbReference type="PANTHER" id="PTHR35796:SF3">
    <property type="entry name" value="BHLH DOMAIN-CONTAINING PROTEIN"/>
    <property type="match status" value="1"/>
</dbReference>
<protein>
    <recommendedName>
        <fullName evidence="4">M96 mating-specific protein family</fullName>
    </recommendedName>
</protein>
<sequence>MAQDEVETLEAALNFISQYELSCSDAQSRATDDAIDLTHEFAHSHNLSKSHSLEIPEHHEALEPFDPDLHAAEAFLNDLKAENELFEAPQTAPRDVMQGLLNMAVRPTLSPTPSRSVDSEAASAASPSVKSQRRRQSKRDEINDLRDTVAELSQQLDQLQTSSTPNSPAEEEARVRSILSQPQSLWQQVATRQLLLREKAEDVNAQLRSLVETRARQTKNLKRMLSRRNDTETLELIGMKRRKQMHVTGPPPKDNEEVFAKLLQGTDELYVGLDKLFADKGMAQVPCPGRKRQVQRDAVNGSIVMFLDRNQVPFELYKTQRAIWKLLAGRHRKETPYSEGRIDWESQEKGNTLSNYIAFNCVAGDASALLQVREVARKYITEDRATFICRSVMEPTRTGEKGSMGLKFQETMTIVARPGEPLSSGQETTIIESYLCATRHDEDTALARKFRGEVYVDIAIEGWEQSYSSNNQDIENLLFDEAIQVG</sequence>
<evidence type="ECO:0000313" key="3">
    <source>
        <dbReference type="Proteomes" id="UP000005238"/>
    </source>
</evidence>
<accession>H3GX55</accession>
<dbReference type="VEuPathDB" id="FungiDB:KRP23_15140"/>
<feature type="region of interest" description="Disordered" evidence="1">
    <location>
        <begin position="106"/>
        <end position="140"/>
    </location>
</feature>
<dbReference type="GeneID" id="94221837"/>
<organism evidence="2 3">
    <name type="scientific">Phytophthora ramorum</name>
    <name type="common">Sudden oak death agent</name>
    <dbReference type="NCBI Taxonomy" id="164328"/>
    <lineage>
        <taxon>Eukaryota</taxon>
        <taxon>Sar</taxon>
        <taxon>Stramenopiles</taxon>
        <taxon>Oomycota</taxon>
        <taxon>Peronosporomycetes</taxon>
        <taxon>Peronosporales</taxon>
        <taxon>Peronosporaceae</taxon>
        <taxon>Phytophthora</taxon>
    </lineage>
</organism>
<dbReference type="OMA" id="ESYLCAT"/>